<dbReference type="STRING" id="1173061.A0A0J9XFB3"/>
<comment type="function">
    <text evidence="9 10">Cotranslationally removes the N-terminal methionine from nascent proteins. The N-terminal methionine is often cleaved when the second residue in the primary sequence is small and uncharged (Met-Ala-, Cys, Gly, Pro, Ser, Thr, or Val).</text>
</comment>
<feature type="compositionally biased region" description="Basic residues" evidence="11">
    <location>
        <begin position="96"/>
        <end position="110"/>
    </location>
</feature>
<evidence type="ECO:0000256" key="1">
    <source>
        <dbReference type="ARBA" id="ARBA00000294"/>
    </source>
</evidence>
<feature type="region of interest" description="Disordered" evidence="11">
    <location>
        <begin position="77"/>
        <end position="149"/>
    </location>
</feature>
<dbReference type="NCBIfam" id="TIGR00501">
    <property type="entry name" value="met_pdase_II"/>
    <property type="match status" value="1"/>
</dbReference>
<comment type="cofactor">
    <cofactor evidence="9">
        <name>Co(2+)</name>
        <dbReference type="ChEBI" id="CHEBI:48828"/>
    </cofactor>
    <cofactor evidence="9">
        <name>Zn(2+)</name>
        <dbReference type="ChEBI" id="CHEBI:29105"/>
    </cofactor>
    <cofactor evidence="9">
        <name>Mn(2+)</name>
        <dbReference type="ChEBI" id="CHEBI:29035"/>
    </cofactor>
    <cofactor evidence="9">
        <name>Fe(2+)</name>
        <dbReference type="ChEBI" id="CHEBI:29033"/>
    </cofactor>
    <text evidence="9">Binds 2 divalent metal cations per subunit. Has a high-affinity and a low affinity metal-binding site. The true nature of the physiological cofactor is under debate. The enzyme is active with cobalt, zinc, manganese or divalent iron ions. Most likely, methionine aminopeptidases function as mononuclear Fe(2+)-metalloproteases under physiological conditions, and the catalytically relevant metal-binding site has been assigned to the histidine-containing high-affinity site.</text>
</comment>
<dbReference type="Gene3D" id="3.90.230.10">
    <property type="entry name" value="Creatinase/methionine aminopeptidase superfamily"/>
    <property type="match status" value="1"/>
</dbReference>
<feature type="binding site" evidence="9">
    <location>
        <position position="236"/>
    </location>
    <ligand>
        <name>substrate</name>
    </ligand>
</feature>
<feature type="binding site" evidence="9">
    <location>
        <position position="256"/>
    </location>
    <ligand>
        <name>a divalent metal cation</name>
        <dbReference type="ChEBI" id="CHEBI:60240"/>
        <label>1</label>
    </ligand>
</feature>
<dbReference type="GO" id="GO:0046872">
    <property type="term" value="F:metal ion binding"/>
    <property type="evidence" value="ECO:0007669"/>
    <property type="project" value="UniProtKB-UniRule"/>
</dbReference>
<accession>A0A0J9XFB3</accession>
<keyword evidence="6 9" id="KW-0645">Protease</keyword>
<dbReference type="CDD" id="cd01088">
    <property type="entry name" value="MetAP2"/>
    <property type="match status" value="1"/>
</dbReference>
<dbReference type="PANTHER" id="PTHR45777:SF2">
    <property type="entry name" value="METHIONINE AMINOPEPTIDASE 2"/>
    <property type="match status" value="1"/>
</dbReference>
<feature type="binding site" evidence="9">
    <location>
        <position position="374"/>
    </location>
    <ligand>
        <name>a divalent metal cation</name>
        <dbReference type="ChEBI" id="CHEBI:60240"/>
        <label>2</label>
        <note>catalytic</note>
    </ligand>
</feature>
<dbReference type="PANTHER" id="PTHR45777">
    <property type="entry name" value="METHIONINE AMINOPEPTIDASE 2"/>
    <property type="match status" value="1"/>
</dbReference>
<reference evidence="13" key="1">
    <citation type="submission" date="2014-03" db="EMBL/GenBank/DDBJ databases">
        <authorList>
            <person name="Casaregola S."/>
        </authorList>
    </citation>
    <scope>NUCLEOTIDE SEQUENCE [LARGE SCALE GENOMIC DNA]</scope>
    <source>
        <strain evidence="13">CLIB 918</strain>
    </source>
</reference>
<gene>
    <name evidence="9" type="primary">MAP2</name>
    <name evidence="13" type="ORF">BN980_GECA14s01330g</name>
</gene>
<comment type="catalytic activity">
    <reaction evidence="1 9 10">
        <text>Release of N-terminal amino acids, preferentially methionine, from peptides and arylamides.</text>
        <dbReference type="EC" id="3.4.11.18"/>
    </reaction>
</comment>
<keyword evidence="7 9" id="KW-0479">Metal-binding</keyword>
<comment type="cofactor">
    <cofactor evidence="2">
        <name>Mn(2+)</name>
        <dbReference type="ChEBI" id="CHEBI:29035"/>
    </cofactor>
</comment>
<evidence type="ECO:0000256" key="10">
    <source>
        <dbReference type="RuleBase" id="RU003653"/>
    </source>
</evidence>
<dbReference type="OrthoDB" id="7848262at2759"/>
<evidence type="ECO:0000256" key="2">
    <source>
        <dbReference type="ARBA" id="ARBA00001936"/>
    </source>
</evidence>
<evidence type="ECO:0000259" key="12">
    <source>
        <dbReference type="Pfam" id="PF00557"/>
    </source>
</evidence>
<name>A0A0J9XFB3_GEOCN</name>
<keyword evidence="4 9" id="KW-0031">Aminopeptidase</keyword>
<dbReference type="SUPFAM" id="SSF55920">
    <property type="entry name" value="Creatinase/aminopeptidase"/>
    <property type="match status" value="1"/>
</dbReference>
<dbReference type="SUPFAM" id="SSF46785">
    <property type="entry name" value="Winged helix' DNA-binding domain"/>
    <property type="match status" value="1"/>
</dbReference>
<evidence type="ECO:0000313" key="13">
    <source>
        <dbReference type="EMBL" id="CDO56226.1"/>
    </source>
</evidence>
<dbReference type="InterPro" id="IPR036390">
    <property type="entry name" value="WH_DNA-bd_sf"/>
</dbReference>
<evidence type="ECO:0000256" key="6">
    <source>
        <dbReference type="ARBA" id="ARBA00022670"/>
    </source>
</evidence>
<dbReference type="GO" id="GO:0070006">
    <property type="term" value="F:metalloaminopeptidase activity"/>
    <property type="evidence" value="ECO:0007669"/>
    <property type="project" value="UniProtKB-UniRule"/>
</dbReference>
<feature type="binding site" evidence="9">
    <location>
        <position position="267"/>
    </location>
    <ligand>
        <name>a divalent metal cation</name>
        <dbReference type="ChEBI" id="CHEBI:60240"/>
        <label>1</label>
    </ligand>
</feature>
<dbReference type="InterPro" id="IPR036005">
    <property type="entry name" value="Creatinase/aminopeptidase-like"/>
</dbReference>
<dbReference type="Pfam" id="PF00557">
    <property type="entry name" value="Peptidase_M24"/>
    <property type="match status" value="1"/>
</dbReference>
<dbReference type="Gene3D" id="1.10.10.10">
    <property type="entry name" value="Winged helix-like DNA-binding domain superfamily/Winged helix DNA-binding domain"/>
    <property type="match status" value="1"/>
</dbReference>
<protein>
    <recommendedName>
        <fullName evidence="9">Methionine aminopeptidase 2</fullName>
        <shortName evidence="9">MAP 2</shortName>
        <shortName evidence="9">MetAP 2</shortName>
        <ecNumber evidence="9">3.4.11.18</ecNumber>
    </recommendedName>
    <alternativeName>
        <fullName evidence="9">Peptidase M</fullName>
    </alternativeName>
</protein>
<evidence type="ECO:0000256" key="5">
    <source>
        <dbReference type="ARBA" id="ARBA00022490"/>
    </source>
</evidence>
<dbReference type="InterPro" id="IPR002468">
    <property type="entry name" value="Pept_M24A_MAP2"/>
</dbReference>
<dbReference type="InterPro" id="IPR001714">
    <property type="entry name" value="Pept_M24_MAP"/>
</dbReference>
<feature type="binding site" evidence="9">
    <location>
        <position position="349"/>
    </location>
    <ligand>
        <name>substrate</name>
    </ligand>
</feature>
<dbReference type="AlphaFoldDB" id="A0A0J9XFB3"/>
<evidence type="ECO:0000256" key="11">
    <source>
        <dbReference type="SAM" id="MobiDB-lite"/>
    </source>
</evidence>
<organism evidence="13 14">
    <name type="scientific">Geotrichum candidum</name>
    <name type="common">Oospora lactis</name>
    <name type="synonym">Dipodascus geotrichum</name>
    <dbReference type="NCBI Taxonomy" id="1173061"/>
    <lineage>
        <taxon>Eukaryota</taxon>
        <taxon>Fungi</taxon>
        <taxon>Dikarya</taxon>
        <taxon>Ascomycota</taxon>
        <taxon>Saccharomycotina</taxon>
        <taxon>Dipodascomycetes</taxon>
        <taxon>Dipodascales</taxon>
        <taxon>Dipodascaceae</taxon>
        <taxon>Geotrichum</taxon>
    </lineage>
</organism>
<dbReference type="EC" id="3.4.11.18" evidence="9"/>
<evidence type="ECO:0000256" key="4">
    <source>
        <dbReference type="ARBA" id="ARBA00022438"/>
    </source>
</evidence>
<dbReference type="InterPro" id="IPR018349">
    <property type="entry name" value="Pept_M24A_MAP2_BS"/>
</dbReference>
<feature type="binding site" evidence="9">
    <location>
        <position position="469"/>
    </location>
    <ligand>
        <name>a divalent metal cation</name>
        <dbReference type="ChEBI" id="CHEBI:60240"/>
        <label>2</label>
        <note>catalytic</note>
    </ligand>
</feature>
<evidence type="ECO:0000313" key="14">
    <source>
        <dbReference type="Proteomes" id="UP000242525"/>
    </source>
</evidence>
<dbReference type="PROSITE" id="PS01202">
    <property type="entry name" value="MAP_2"/>
    <property type="match status" value="1"/>
</dbReference>
<feature type="domain" description="Peptidase M24" evidence="12">
    <location>
        <begin position="173"/>
        <end position="385"/>
    </location>
</feature>
<dbReference type="PRINTS" id="PR00599">
    <property type="entry name" value="MAPEPTIDASE"/>
</dbReference>
<evidence type="ECO:0000256" key="8">
    <source>
        <dbReference type="ARBA" id="ARBA00022801"/>
    </source>
</evidence>
<keyword evidence="8 9" id="KW-0378">Hydrolase</keyword>
<comment type="caution">
    <text evidence="13">The sequence shown here is derived from an EMBL/GenBank/DDBJ whole genome shotgun (WGS) entry which is preliminary data.</text>
</comment>
<dbReference type="GO" id="GO:0005737">
    <property type="term" value="C:cytoplasm"/>
    <property type="evidence" value="ECO:0007669"/>
    <property type="project" value="UniProtKB-SubCell"/>
</dbReference>
<evidence type="ECO:0000256" key="3">
    <source>
        <dbReference type="ARBA" id="ARBA00001954"/>
    </source>
</evidence>
<feature type="binding site" evidence="9">
    <location>
        <position position="341"/>
    </location>
    <ligand>
        <name>a divalent metal cation</name>
        <dbReference type="ChEBI" id="CHEBI:60240"/>
        <label>2</label>
        <note>catalytic</note>
    </ligand>
</feature>
<comment type="subcellular location">
    <subcellularLocation>
        <location evidence="9">Cytoplasm</location>
    </subcellularLocation>
</comment>
<comment type="similarity">
    <text evidence="9">Belongs to the peptidase M24A family. Methionine aminopeptidase eukaryotic type 2 subfamily.</text>
</comment>
<feature type="compositionally biased region" description="Basic and acidic residues" evidence="11">
    <location>
        <begin position="138"/>
        <end position="149"/>
    </location>
</feature>
<dbReference type="EMBL" id="CCBN010000014">
    <property type="protein sequence ID" value="CDO56226.1"/>
    <property type="molecule type" value="Genomic_DNA"/>
</dbReference>
<evidence type="ECO:0000256" key="7">
    <source>
        <dbReference type="ARBA" id="ARBA00022723"/>
    </source>
</evidence>
<evidence type="ECO:0000256" key="9">
    <source>
        <dbReference type="HAMAP-Rule" id="MF_03175"/>
    </source>
</evidence>
<dbReference type="GO" id="GO:0004239">
    <property type="term" value="F:initiator methionyl aminopeptidase activity"/>
    <property type="evidence" value="ECO:0007669"/>
    <property type="project" value="UniProtKB-UniRule"/>
</dbReference>
<dbReference type="HAMAP" id="MF_03175">
    <property type="entry name" value="MetAP_2_euk"/>
    <property type="match status" value="1"/>
</dbReference>
<comment type="cofactor">
    <cofactor evidence="3">
        <name>Fe(2+)</name>
        <dbReference type="ChEBI" id="CHEBI:29033"/>
    </cofactor>
</comment>
<dbReference type="InterPro" id="IPR050247">
    <property type="entry name" value="Met_Aminopeptidase_Type2"/>
</dbReference>
<proteinExistence type="inferred from homology"/>
<feature type="binding site" evidence="9">
    <location>
        <position position="267"/>
    </location>
    <ligand>
        <name>a divalent metal cation</name>
        <dbReference type="ChEBI" id="CHEBI:60240"/>
        <label>2</label>
        <note>catalytic</note>
    </ligand>
</feature>
<keyword evidence="14" id="KW-1185">Reference proteome</keyword>
<keyword evidence="5 9" id="KW-0963">Cytoplasm</keyword>
<dbReference type="Proteomes" id="UP000242525">
    <property type="component" value="Unassembled WGS sequence"/>
</dbReference>
<sequence length="488" mass="53718">MNFFFHAGENNSALCKVKKKKEKNYFEIAGVHLQPLTHEASLTSNHHILGYNLQDNTMTEAELVQQQLAETTISNKEGELAVPAEGGANGTDATTPKKKKKNNKKKKKKNGPPGGPLSDKFPDGIYPEGQFMPYKTTTDTKDTDGVDDNLKRTTDAEVRANAREAQLDALNDLRHASEVHRTVRRYARSMIKPGMLMWDIAENIENATRTLTGNRPPHEAGVGFPTGLSINHCAAHYTPNKGDTTVLGVDDVLKVDIGVHVNGYITDSAFTLTFDNPDGESKYATLLKAVQAATETGIREAGVDVRLGEIGAAIQEVMESYELELDGKTYPIKPIRNLSGHNIERYRIHGGKSVPIVKTPDQTKMEEGETFAIETFGSTGRGVVRNEGECSHYGRIPTTQHVPLRVNSAKALFATIDKTFGTLPFSRRQLDHLGEEKYLLALNTLVRAEAVRAYPPLVDIEGSYTAQYEHTIVIKGTGKEVVSRGDDY</sequence>
<dbReference type="GO" id="GO:0006508">
    <property type="term" value="P:proteolysis"/>
    <property type="evidence" value="ECO:0007669"/>
    <property type="project" value="UniProtKB-KW"/>
</dbReference>
<dbReference type="InterPro" id="IPR036388">
    <property type="entry name" value="WH-like_DNA-bd_sf"/>
</dbReference>
<dbReference type="InterPro" id="IPR000994">
    <property type="entry name" value="Pept_M24"/>
</dbReference>
<feature type="binding site" evidence="9">
    <location>
        <position position="469"/>
    </location>
    <ligand>
        <name>a divalent metal cation</name>
        <dbReference type="ChEBI" id="CHEBI:60240"/>
        <label>1</label>
    </ligand>
</feature>